<feature type="non-terminal residue" evidence="1">
    <location>
        <position position="1"/>
    </location>
</feature>
<evidence type="ECO:0000313" key="2">
    <source>
        <dbReference type="Proteomes" id="UP000676336"/>
    </source>
</evidence>
<dbReference type="AlphaFoldDB" id="A0A8S2Z6T2"/>
<accession>A0A8S2Z6T2</accession>
<reference evidence="1" key="1">
    <citation type="submission" date="2021-02" db="EMBL/GenBank/DDBJ databases">
        <authorList>
            <person name="Nowell W R."/>
        </authorList>
    </citation>
    <scope>NUCLEOTIDE SEQUENCE</scope>
</reference>
<feature type="non-terminal residue" evidence="1">
    <location>
        <position position="80"/>
    </location>
</feature>
<dbReference type="EMBL" id="CAJOBI010105155">
    <property type="protein sequence ID" value="CAF4606774.1"/>
    <property type="molecule type" value="Genomic_DNA"/>
</dbReference>
<proteinExistence type="predicted"/>
<sequence length="80" mass="9143">SESKVKVTPDILFNSHTSRQDKIRLHPYVDAGKYLPISFPFDVDQEGNEDLIPHLKFLISPKMSPLLVPDEQLMKLPTIL</sequence>
<organism evidence="1 2">
    <name type="scientific">Rotaria magnacalcarata</name>
    <dbReference type="NCBI Taxonomy" id="392030"/>
    <lineage>
        <taxon>Eukaryota</taxon>
        <taxon>Metazoa</taxon>
        <taxon>Spiralia</taxon>
        <taxon>Gnathifera</taxon>
        <taxon>Rotifera</taxon>
        <taxon>Eurotatoria</taxon>
        <taxon>Bdelloidea</taxon>
        <taxon>Philodinida</taxon>
        <taxon>Philodinidae</taxon>
        <taxon>Rotaria</taxon>
    </lineage>
</organism>
<evidence type="ECO:0000313" key="1">
    <source>
        <dbReference type="EMBL" id="CAF4606774.1"/>
    </source>
</evidence>
<dbReference type="Proteomes" id="UP000676336">
    <property type="component" value="Unassembled WGS sequence"/>
</dbReference>
<name>A0A8S2Z6T2_9BILA</name>
<gene>
    <name evidence="1" type="ORF">SMN809_LOCUS39303</name>
</gene>
<comment type="caution">
    <text evidence="1">The sequence shown here is derived from an EMBL/GenBank/DDBJ whole genome shotgun (WGS) entry which is preliminary data.</text>
</comment>
<protein>
    <submittedName>
        <fullName evidence="1">Uncharacterized protein</fullName>
    </submittedName>
</protein>